<feature type="transmembrane region" description="Helical" evidence="1">
    <location>
        <begin position="261"/>
        <end position="280"/>
    </location>
</feature>
<dbReference type="KEGG" id="ote:Oter_1348"/>
<dbReference type="Gene3D" id="1.10.4160.10">
    <property type="entry name" value="Hydantoin permease"/>
    <property type="match status" value="1"/>
</dbReference>
<organism evidence="2 3">
    <name type="scientific">Opitutus terrae (strain DSM 11246 / JCM 15787 / PB90-1)</name>
    <dbReference type="NCBI Taxonomy" id="452637"/>
    <lineage>
        <taxon>Bacteria</taxon>
        <taxon>Pseudomonadati</taxon>
        <taxon>Verrucomicrobiota</taxon>
        <taxon>Opitutia</taxon>
        <taxon>Opitutales</taxon>
        <taxon>Opitutaceae</taxon>
        <taxon>Opitutus</taxon>
    </lineage>
</organism>
<feature type="transmembrane region" description="Helical" evidence="1">
    <location>
        <begin position="105"/>
        <end position="130"/>
    </location>
</feature>
<dbReference type="STRING" id="452637.Oter_1348"/>
<dbReference type="PANTHER" id="PTHR30569:SF0">
    <property type="entry name" value="CYTOSINE PERMEASE"/>
    <property type="match status" value="1"/>
</dbReference>
<evidence type="ECO:0000313" key="2">
    <source>
        <dbReference type="EMBL" id="ACB74633.1"/>
    </source>
</evidence>
<dbReference type="GO" id="GO:0015209">
    <property type="term" value="F:cytosine transmembrane transporter activity"/>
    <property type="evidence" value="ECO:0007669"/>
    <property type="project" value="InterPro"/>
</dbReference>
<feature type="transmembrane region" description="Helical" evidence="1">
    <location>
        <begin position="150"/>
        <end position="169"/>
    </location>
</feature>
<dbReference type="AlphaFoldDB" id="B1ZRE6"/>
<dbReference type="InterPro" id="IPR030191">
    <property type="entry name" value="CodB"/>
</dbReference>
<dbReference type="HOGENOM" id="CLU_034374_0_0_0"/>
<feature type="transmembrane region" description="Helical" evidence="1">
    <location>
        <begin position="364"/>
        <end position="385"/>
    </location>
</feature>
<proteinExistence type="predicted"/>
<evidence type="ECO:0000256" key="1">
    <source>
        <dbReference type="SAM" id="Phobius"/>
    </source>
</evidence>
<accession>B1ZRE6</accession>
<dbReference type="PANTHER" id="PTHR30569">
    <property type="entry name" value="CYTOSINE TRANSPORTER CODB"/>
    <property type="match status" value="1"/>
</dbReference>
<name>B1ZRE6_OPITP</name>
<feature type="transmembrane region" description="Helical" evidence="1">
    <location>
        <begin position="221"/>
        <end position="240"/>
    </location>
</feature>
<gene>
    <name evidence="2" type="ordered locus">Oter_1348</name>
</gene>
<feature type="transmembrane region" description="Helical" evidence="1">
    <location>
        <begin position="428"/>
        <end position="447"/>
    </location>
</feature>
<feature type="transmembrane region" description="Helical" evidence="1">
    <location>
        <begin position="52"/>
        <end position="75"/>
    </location>
</feature>
<evidence type="ECO:0000313" key="3">
    <source>
        <dbReference type="Proteomes" id="UP000007013"/>
    </source>
</evidence>
<dbReference type="GO" id="GO:0005886">
    <property type="term" value="C:plasma membrane"/>
    <property type="evidence" value="ECO:0007669"/>
    <property type="project" value="TreeGrafter"/>
</dbReference>
<feature type="transmembrane region" description="Helical" evidence="1">
    <location>
        <begin position="405"/>
        <end position="422"/>
    </location>
</feature>
<keyword evidence="1" id="KW-0472">Membrane</keyword>
<dbReference type="eggNOG" id="COG1457">
    <property type="taxonomic scope" value="Bacteria"/>
</dbReference>
<feature type="transmembrane region" description="Helical" evidence="1">
    <location>
        <begin position="181"/>
        <end position="201"/>
    </location>
</feature>
<protein>
    <recommendedName>
        <fullName evidence="4">Permease for cytosine/purines uracil thiamine allantoin</fullName>
    </recommendedName>
</protein>
<dbReference type="EMBL" id="CP001032">
    <property type="protein sequence ID" value="ACB74633.1"/>
    <property type="molecule type" value="Genomic_DNA"/>
</dbReference>
<feature type="transmembrane region" description="Helical" evidence="1">
    <location>
        <begin position="338"/>
        <end position="358"/>
    </location>
</feature>
<dbReference type="OrthoDB" id="9770247at2"/>
<keyword evidence="1" id="KW-0812">Transmembrane</keyword>
<dbReference type="Proteomes" id="UP000007013">
    <property type="component" value="Chromosome"/>
</dbReference>
<reference evidence="2 3" key="1">
    <citation type="journal article" date="2011" name="J. Bacteriol.">
        <title>Genome sequence of the verrucomicrobium Opitutus terrae PB90-1, an abundant inhabitant of rice paddy soil ecosystems.</title>
        <authorList>
            <person name="van Passel M.W."/>
            <person name="Kant R."/>
            <person name="Palva A."/>
            <person name="Copeland A."/>
            <person name="Lucas S."/>
            <person name="Lapidus A."/>
            <person name="Glavina del Rio T."/>
            <person name="Pitluck S."/>
            <person name="Goltsman E."/>
            <person name="Clum A."/>
            <person name="Sun H."/>
            <person name="Schmutz J."/>
            <person name="Larimer F.W."/>
            <person name="Land M.L."/>
            <person name="Hauser L."/>
            <person name="Kyrpides N."/>
            <person name="Mikhailova N."/>
            <person name="Richardson P.P."/>
            <person name="Janssen P.H."/>
            <person name="de Vos W.M."/>
            <person name="Smidt H."/>
        </authorList>
    </citation>
    <scope>NUCLEOTIDE SEQUENCE [LARGE SCALE GENOMIC DNA]</scope>
    <source>
        <strain evidence="3">DSM 11246 / JCM 15787 / PB90-1</strain>
    </source>
</reference>
<feature type="transmembrane region" description="Helical" evidence="1">
    <location>
        <begin position="292"/>
        <end position="317"/>
    </location>
</feature>
<evidence type="ECO:0008006" key="4">
    <source>
        <dbReference type="Google" id="ProtNLM"/>
    </source>
</evidence>
<keyword evidence="3" id="KW-1185">Reference proteome</keyword>
<keyword evidence="1" id="KW-1133">Transmembrane helix</keyword>
<dbReference type="RefSeq" id="WP_012374171.1">
    <property type="nucleotide sequence ID" value="NC_010571.1"/>
</dbReference>
<sequence>MADVSTPTPPAAVNEYERERVPDSALKGPTSFWGMYAGEHTAGTEFMLGPLFIAWGATAIDVILGLLLGNILAVLTWRFLTAPIATDLRVTLYYKLEKICGRRLVSLYNVANGVLFCFLAGAMVTVSATAVGVPFPGVKMPAFTDMMPTGLAWCVLVVILGSLQTIVAVRGYSFVARVGHLAAPWMFLVFVACGLTTLPKLSSLDVSTIWTGVPIAGQTRIGFVGIVLFAWLCNAAMHLGMSDLSILRYARKPSSGWAASAGMFLGHYVAWICASLLFALELQQRGSSASNAPGPMVFAATGWAGLICVVIAGWTTANPTIYRAGLAFQGVLPKISRNTGTIIAGAIATIAGLFPAFAMKLLDFVGIYGTVLAPVGAIIVIDHYFAKRLGITRDWAEAARSSFNLAALLAWILPVAAFFYFYKVHHVFASYMTVPVWITCGLLYVVFSKTLLRQPRPISA</sequence>